<keyword evidence="8" id="KW-0963">Cytoplasm</keyword>
<dbReference type="NCBIfam" id="TIGR00017">
    <property type="entry name" value="cmk"/>
    <property type="match status" value="1"/>
</dbReference>
<keyword evidence="11" id="KW-1185">Reference proteome</keyword>
<dbReference type="Proteomes" id="UP000189941">
    <property type="component" value="Unassembled WGS sequence"/>
</dbReference>
<evidence type="ECO:0000256" key="3">
    <source>
        <dbReference type="ARBA" id="ARBA00022741"/>
    </source>
</evidence>
<evidence type="ECO:0000256" key="6">
    <source>
        <dbReference type="ARBA" id="ARBA00047615"/>
    </source>
</evidence>
<dbReference type="GO" id="GO:0005524">
    <property type="term" value="F:ATP binding"/>
    <property type="evidence" value="ECO:0007669"/>
    <property type="project" value="UniProtKB-UniRule"/>
</dbReference>
<evidence type="ECO:0000256" key="7">
    <source>
        <dbReference type="ARBA" id="ARBA00048478"/>
    </source>
</evidence>
<dbReference type="CDD" id="cd02020">
    <property type="entry name" value="CMPK"/>
    <property type="match status" value="1"/>
</dbReference>
<dbReference type="GO" id="GO:0015949">
    <property type="term" value="P:nucleobase-containing small molecule interconversion"/>
    <property type="evidence" value="ECO:0007669"/>
    <property type="project" value="TreeGrafter"/>
</dbReference>
<dbReference type="STRING" id="1121925.SAMN02746011_00472"/>
<dbReference type="InterPro" id="IPR011994">
    <property type="entry name" value="Cytidylate_kinase_dom"/>
</dbReference>
<dbReference type="PANTHER" id="PTHR21299">
    <property type="entry name" value="CYTIDYLATE KINASE/PANTOATE-BETA-ALANINE LIGASE"/>
    <property type="match status" value="1"/>
</dbReference>
<comment type="catalytic activity">
    <reaction evidence="6 8">
        <text>dCMP + ATP = dCDP + ADP</text>
        <dbReference type="Rhea" id="RHEA:25094"/>
        <dbReference type="ChEBI" id="CHEBI:30616"/>
        <dbReference type="ChEBI" id="CHEBI:57566"/>
        <dbReference type="ChEBI" id="CHEBI:58593"/>
        <dbReference type="ChEBI" id="CHEBI:456216"/>
        <dbReference type="EC" id="2.7.4.25"/>
    </reaction>
</comment>
<keyword evidence="4 8" id="KW-0418">Kinase</keyword>
<accession>A0A1T4JZI8</accession>
<comment type="catalytic activity">
    <reaction evidence="7 8">
        <text>CMP + ATP = CDP + ADP</text>
        <dbReference type="Rhea" id="RHEA:11600"/>
        <dbReference type="ChEBI" id="CHEBI:30616"/>
        <dbReference type="ChEBI" id="CHEBI:58069"/>
        <dbReference type="ChEBI" id="CHEBI:60377"/>
        <dbReference type="ChEBI" id="CHEBI:456216"/>
        <dbReference type="EC" id="2.7.4.25"/>
    </reaction>
</comment>
<reference evidence="11" key="1">
    <citation type="submission" date="2017-02" db="EMBL/GenBank/DDBJ databases">
        <authorList>
            <person name="Varghese N."/>
            <person name="Submissions S."/>
        </authorList>
    </citation>
    <scope>NUCLEOTIDE SEQUENCE [LARGE SCALE GENOMIC DNA]</scope>
    <source>
        <strain evidence="11">DSM 15739</strain>
    </source>
</reference>
<comment type="subcellular location">
    <subcellularLocation>
        <location evidence="8">Cytoplasm</location>
    </subcellularLocation>
</comment>
<comment type="similarity">
    <text evidence="1 8">Belongs to the cytidylate kinase family. Type 1 subfamily.</text>
</comment>
<dbReference type="GO" id="GO:0036430">
    <property type="term" value="F:CMP kinase activity"/>
    <property type="evidence" value="ECO:0007669"/>
    <property type="project" value="RHEA"/>
</dbReference>
<feature type="domain" description="Cytidylate kinase" evidence="9">
    <location>
        <begin position="6"/>
        <end position="220"/>
    </location>
</feature>
<dbReference type="RefSeq" id="WP_078755307.1">
    <property type="nucleotide sequence ID" value="NZ_FUWO01000003.1"/>
</dbReference>
<dbReference type="GO" id="GO:0036431">
    <property type="term" value="F:dCMP kinase activity"/>
    <property type="evidence" value="ECO:0007669"/>
    <property type="project" value="InterPro"/>
</dbReference>
<evidence type="ECO:0000256" key="1">
    <source>
        <dbReference type="ARBA" id="ARBA00009427"/>
    </source>
</evidence>
<dbReference type="OrthoDB" id="9807434at2"/>
<keyword evidence="2 8" id="KW-0808">Transferase</keyword>
<dbReference type="InterPro" id="IPR027417">
    <property type="entry name" value="P-loop_NTPase"/>
</dbReference>
<keyword evidence="5 8" id="KW-0067">ATP-binding</keyword>
<dbReference type="AlphaFoldDB" id="A0A1T4JZI8"/>
<dbReference type="SUPFAM" id="SSF52540">
    <property type="entry name" value="P-loop containing nucleoside triphosphate hydrolases"/>
    <property type="match status" value="1"/>
</dbReference>
<dbReference type="EMBL" id="FUWO01000003">
    <property type="protein sequence ID" value="SJZ35467.1"/>
    <property type="molecule type" value="Genomic_DNA"/>
</dbReference>
<dbReference type="EC" id="2.7.4.25" evidence="8"/>
<feature type="binding site" evidence="8">
    <location>
        <begin position="10"/>
        <end position="18"/>
    </location>
    <ligand>
        <name>ATP</name>
        <dbReference type="ChEBI" id="CHEBI:30616"/>
    </ligand>
</feature>
<dbReference type="HAMAP" id="MF_00238">
    <property type="entry name" value="Cytidyl_kinase_type1"/>
    <property type="match status" value="1"/>
</dbReference>
<evidence type="ECO:0000256" key="8">
    <source>
        <dbReference type="HAMAP-Rule" id="MF_00238"/>
    </source>
</evidence>
<evidence type="ECO:0000313" key="11">
    <source>
        <dbReference type="Proteomes" id="UP000189941"/>
    </source>
</evidence>
<dbReference type="GO" id="GO:0005829">
    <property type="term" value="C:cytosol"/>
    <property type="evidence" value="ECO:0007669"/>
    <property type="project" value="TreeGrafter"/>
</dbReference>
<name>A0A1T4JZI8_9LACT</name>
<dbReference type="Gene3D" id="3.40.50.300">
    <property type="entry name" value="P-loop containing nucleotide triphosphate hydrolases"/>
    <property type="match status" value="1"/>
</dbReference>
<evidence type="ECO:0000256" key="5">
    <source>
        <dbReference type="ARBA" id="ARBA00022840"/>
    </source>
</evidence>
<evidence type="ECO:0000256" key="2">
    <source>
        <dbReference type="ARBA" id="ARBA00022679"/>
    </source>
</evidence>
<dbReference type="InterPro" id="IPR003136">
    <property type="entry name" value="Cytidylate_kin"/>
</dbReference>
<sequence>MKKITIAIDGPASSGKSTIAKEVAQRLGIAYIDTGAMYRGITLALIEQNIPFADVNQIVALMNQIKMEFKIIEGSQHLFIEGEDVSKKIRSVEVTENVSEVAAIPEVRQHLVSLQQRMAEASSVVMDGRDIGTVVLPNAPYKFFFTASPQVRALRRYKENMAKGLTSQSLDEIEAAIIERDRYDSTREHSPLRKADDAILIDTSDLTIDEIVTNIIQYVEK</sequence>
<dbReference type="GO" id="GO:0006220">
    <property type="term" value="P:pyrimidine nucleotide metabolic process"/>
    <property type="evidence" value="ECO:0007669"/>
    <property type="project" value="UniProtKB-UniRule"/>
</dbReference>
<proteinExistence type="inferred from homology"/>
<evidence type="ECO:0000259" key="9">
    <source>
        <dbReference type="Pfam" id="PF02224"/>
    </source>
</evidence>
<dbReference type="PANTHER" id="PTHR21299:SF2">
    <property type="entry name" value="CYTIDYLATE KINASE"/>
    <property type="match status" value="1"/>
</dbReference>
<keyword evidence="3 8" id="KW-0547">Nucleotide-binding</keyword>
<protein>
    <recommendedName>
        <fullName evidence="8">Cytidylate kinase</fullName>
        <shortName evidence="8">CK</shortName>
        <ecNumber evidence="8">2.7.4.25</ecNumber>
    </recommendedName>
    <alternativeName>
        <fullName evidence="8">Cytidine monophosphate kinase</fullName>
        <shortName evidence="8">CMP kinase</shortName>
    </alternativeName>
</protein>
<dbReference type="Pfam" id="PF02224">
    <property type="entry name" value="Cytidylate_kin"/>
    <property type="match status" value="1"/>
</dbReference>
<evidence type="ECO:0000313" key="10">
    <source>
        <dbReference type="EMBL" id="SJZ35467.1"/>
    </source>
</evidence>
<organism evidence="10 11">
    <name type="scientific">Globicatella sulfidifaciens DSM 15739</name>
    <dbReference type="NCBI Taxonomy" id="1121925"/>
    <lineage>
        <taxon>Bacteria</taxon>
        <taxon>Bacillati</taxon>
        <taxon>Bacillota</taxon>
        <taxon>Bacilli</taxon>
        <taxon>Lactobacillales</taxon>
        <taxon>Aerococcaceae</taxon>
        <taxon>Globicatella</taxon>
    </lineage>
</organism>
<gene>
    <name evidence="8" type="primary">cmk</name>
    <name evidence="10" type="ORF">SAMN02746011_00472</name>
</gene>
<evidence type="ECO:0000256" key="4">
    <source>
        <dbReference type="ARBA" id="ARBA00022777"/>
    </source>
</evidence>